<feature type="transmembrane region" description="Helical" evidence="1">
    <location>
        <begin position="160"/>
        <end position="178"/>
    </location>
</feature>
<keyword evidence="1" id="KW-0812">Transmembrane</keyword>
<organism evidence="2 3">
    <name type="scientific">Coprococcus hominis</name>
    <name type="common">ex Liu et al. 2022</name>
    <dbReference type="NCBI Taxonomy" id="2763039"/>
    <lineage>
        <taxon>Bacteria</taxon>
        <taxon>Bacillati</taxon>
        <taxon>Bacillota</taxon>
        <taxon>Clostridia</taxon>
        <taxon>Lachnospirales</taxon>
        <taxon>Lachnospiraceae</taxon>
        <taxon>Coprococcus</taxon>
    </lineage>
</organism>
<keyword evidence="1" id="KW-0472">Membrane</keyword>
<gene>
    <name evidence="2" type="ORF">H8S09_11895</name>
</gene>
<feature type="transmembrane region" description="Helical" evidence="1">
    <location>
        <begin position="132"/>
        <end position="154"/>
    </location>
</feature>
<feature type="transmembrane region" description="Helical" evidence="1">
    <location>
        <begin position="361"/>
        <end position="380"/>
    </location>
</feature>
<proteinExistence type="predicted"/>
<dbReference type="EMBL" id="JACOOX010000006">
    <property type="protein sequence ID" value="MBC5663562.1"/>
    <property type="molecule type" value="Genomic_DNA"/>
</dbReference>
<name>A0A8I0AQN1_9FIRM</name>
<evidence type="ECO:0000313" key="3">
    <source>
        <dbReference type="Proteomes" id="UP000615234"/>
    </source>
</evidence>
<feature type="transmembrane region" description="Helical" evidence="1">
    <location>
        <begin position="298"/>
        <end position="317"/>
    </location>
</feature>
<keyword evidence="3" id="KW-1185">Reference proteome</keyword>
<dbReference type="AlphaFoldDB" id="A0A8I0AQN1"/>
<dbReference type="InterPro" id="IPR014194">
    <property type="entry name" value="Spore_III_AE"/>
</dbReference>
<dbReference type="Pfam" id="PF09546">
    <property type="entry name" value="Spore_III_AE"/>
    <property type="match status" value="1"/>
</dbReference>
<protein>
    <submittedName>
        <fullName evidence="2">Stage III sporulation protein AE</fullName>
    </submittedName>
</protein>
<evidence type="ECO:0000313" key="2">
    <source>
        <dbReference type="EMBL" id="MBC5663562.1"/>
    </source>
</evidence>
<comment type="caution">
    <text evidence="2">The sequence shown here is derived from an EMBL/GenBank/DDBJ whole genome shotgun (WGS) entry which is preliminary data.</text>
</comment>
<keyword evidence="1" id="KW-1133">Transmembrane helix</keyword>
<sequence length="381" mass="40954">MRGQKAKMIIAGVMAFTILLSVVCFGGQTSRAATLDVDETDLGLDENAFDEMNMLTEEQAGLSFREVVSYIRNGDLQGLLDYSLKTIQQTLTGEIKSNNRLLLQLLAVVILGSVFTNLSGKFGKMVGGNGFFVTYLMVASILLGMFAIVSNIAVSAVSDLTDLMITFIPAYTLAVSYTNGAGTAEFTYQITVLIIFLCEKVIIQIVFPLAKCSGVVGLVNKLNAEDHFSRTVTLLRNIAGWILKTMFAVVTGMNVIKGVIVPSVDKLERNAVLKAFGMLPGGNTVKNVSDILLGSGMVLKNAIGIAGAVVVLLAVLLPVTKIAVIYLTLRIVSAFVQPLGDKRFSDGINIMAQTIGLMLRGIWCASFLFIISLTLMTLLAR</sequence>
<feature type="transmembrane region" description="Helical" evidence="1">
    <location>
        <begin position="101"/>
        <end position="120"/>
    </location>
</feature>
<feature type="transmembrane region" description="Helical" evidence="1">
    <location>
        <begin position="238"/>
        <end position="260"/>
    </location>
</feature>
<accession>A0A8I0AQN1</accession>
<dbReference type="Proteomes" id="UP000615234">
    <property type="component" value="Unassembled WGS sequence"/>
</dbReference>
<reference evidence="2 3" key="1">
    <citation type="submission" date="2020-08" db="EMBL/GenBank/DDBJ databases">
        <title>Genome public.</title>
        <authorList>
            <person name="Liu C."/>
            <person name="Sun Q."/>
        </authorList>
    </citation>
    <scope>NUCLEOTIDE SEQUENCE [LARGE SCALE GENOMIC DNA]</scope>
    <source>
        <strain evidence="2 3">NSJ-10</strain>
    </source>
</reference>
<dbReference type="RefSeq" id="WP_186847906.1">
    <property type="nucleotide sequence ID" value="NZ_JACOOX010000006.1"/>
</dbReference>
<evidence type="ECO:0000256" key="1">
    <source>
        <dbReference type="SAM" id="Phobius"/>
    </source>
</evidence>